<sequence length="413" mass="48750">MNQVDCLRLVDSNQIEKLGNAIIMDSKRIKKNNKKKVQKLIKKAFEFILPRTIDVQHRYLIRGDIIIDIDKIKKNNIQTWSCLDLKDYMPTKSVKYLKENKFFQIEFGRVENPIRDFTFIIGMLKTLGDTKINYLAETLQEYKNVYDLIDQILANNRIMQLNDQEAQQAVNSNICTLYRPQYEGEWTYEQSLQKASYILKSKIQENKFYFYSILKGNYDQYEVVIHGVCENAIKLIFGNLDNAEITKILLENGLVIMNRSILEQIMNRTQANRIHLSGIQQDIEYSTFKKDITSYSINNYLFKLSLNLERFKLSNYKDRFNDYLVIGQINDDQILNLANQMFIQKVFLNNGTEETEILSNIGYSASSEYFIEKFYPPEEEQKSQERIKMLKQINQIQNTTNKKQCGYRILNLE</sequence>
<dbReference type="EMBL" id="GG662824">
    <property type="protein sequence ID" value="EAR89190.1"/>
    <property type="molecule type" value="Genomic_DNA"/>
</dbReference>
<dbReference type="RefSeq" id="XP_001009435.1">
    <property type="nucleotide sequence ID" value="XM_001009435.1"/>
</dbReference>
<protein>
    <submittedName>
        <fullName evidence="1">Uncharacterized protein</fullName>
    </submittedName>
</protein>
<reference evidence="2" key="1">
    <citation type="journal article" date="2006" name="PLoS Biol.">
        <title>Macronuclear genome sequence of the ciliate Tetrahymena thermophila, a model eukaryote.</title>
        <authorList>
            <person name="Eisen J.A."/>
            <person name="Coyne R.S."/>
            <person name="Wu M."/>
            <person name="Wu D."/>
            <person name="Thiagarajan M."/>
            <person name="Wortman J.R."/>
            <person name="Badger J.H."/>
            <person name="Ren Q."/>
            <person name="Amedeo P."/>
            <person name="Jones K.M."/>
            <person name="Tallon L.J."/>
            <person name="Delcher A.L."/>
            <person name="Salzberg S.L."/>
            <person name="Silva J.C."/>
            <person name="Haas B.J."/>
            <person name="Majoros W.H."/>
            <person name="Farzad M."/>
            <person name="Carlton J.M."/>
            <person name="Smith R.K. Jr."/>
            <person name="Garg J."/>
            <person name="Pearlman R.E."/>
            <person name="Karrer K.M."/>
            <person name="Sun L."/>
            <person name="Manning G."/>
            <person name="Elde N.C."/>
            <person name="Turkewitz A.P."/>
            <person name="Asai D.J."/>
            <person name="Wilkes D.E."/>
            <person name="Wang Y."/>
            <person name="Cai H."/>
            <person name="Collins K."/>
            <person name="Stewart B.A."/>
            <person name="Lee S.R."/>
            <person name="Wilamowska K."/>
            <person name="Weinberg Z."/>
            <person name="Ruzzo W.L."/>
            <person name="Wloga D."/>
            <person name="Gaertig J."/>
            <person name="Frankel J."/>
            <person name="Tsao C.-C."/>
            <person name="Gorovsky M.A."/>
            <person name="Keeling P.J."/>
            <person name="Waller R.F."/>
            <person name="Patron N.J."/>
            <person name="Cherry J.M."/>
            <person name="Stover N.A."/>
            <person name="Krieger C.J."/>
            <person name="del Toro C."/>
            <person name="Ryder H.F."/>
            <person name="Williamson S.C."/>
            <person name="Barbeau R.A."/>
            <person name="Hamilton E.P."/>
            <person name="Orias E."/>
        </authorList>
    </citation>
    <scope>NUCLEOTIDE SEQUENCE [LARGE SCALE GENOMIC DNA]</scope>
    <source>
        <strain evidence="2">SB210</strain>
    </source>
</reference>
<evidence type="ECO:0000313" key="1">
    <source>
        <dbReference type="EMBL" id="EAR89190.1"/>
    </source>
</evidence>
<dbReference type="AlphaFoldDB" id="Q22V95"/>
<dbReference type="Proteomes" id="UP000009168">
    <property type="component" value="Unassembled WGS sequence"/>
</dbReference>
<dbReference type="InParanoid" id="Q22V95"/>
<name>Q22V95_TETTS</name>
<dbReference type="KEGG" id="tet:TTHERM_01253350"/>
<dbReference type="GeneID" id="7840285"/>
<gene>
    <name evidence="1" type="ORF">TTHERM_01253350</name>
</gene>
<organism evidence="1 2">
    <name type="scientific">Tetrahymena thermophila (strain SB210)</name>
    <dbReference type="NCBI Taxonomy" id="312017"/>
    <lineage>
        <taxon>Eukaryota</taxon>
        <taxon>Sar</taxon>
        <taxon>Alveolata</taxon>
        <taxon>Ciliophora</taxon>
        <taxon>Intramacronucleata</taxon>
        <taxon>Oligohymenophorea</taxon>
        <taxon>Hymenostomatida</taxon>
        <taxon>Tetrahymenina</taxon>
        <taxon>Tetrahymenidae</taxon>
        <taxon>Tetrahymena</taxon>
    </lineage>
</organism>
<accession>Q22V95</accession>
<dbReference type="HOGENOM" id="CLU_666466_0_0_1"/>
<evidence type="ECO:0000313" key="2">
    <source>
        <dbReference type="Proteomes" id="UP000009168"/>
    </source>
</evidence>
<keyword evidence="2" id="KW-1185">Reference proteome</keyword>
<proteinExistence type="predicted"/>